<dbReference type="EMBL" id="PVTH01000003">
    <property type="protein sequence ID" value="PRY53716.1"/>
    <property type="molecule type" value="Genomic_DNA"/>
</dbReference>
<gene>
    <name evidence="14" type="ORF">B0I27_103186</name>
</gene>
<evidence type="ECO:0000256" key="3">
    <source>
        <dbReference type="ARBA" id="ARBA00022676"/>
    </source>
</evidence>
<evidence type="ECO:0000256" key="11">
    <source>
        <dbReference type="SAM" id="Phobius"/>
    </source>
</evidence>
<dbReference type="GO" id="GO:0016763">
    <property type="term" value="F:pentosyltransferase activity"/>
    <property type="evidence" value="ECO:0007669"/>
    <property type="project" value="InterPro"/>
</dbReference>
<dbReference type="InterPro" id="IPR036950">
    <property type="entry name" value="PBP_transglycosylase"/>
</dbReference>
<organism evidence="14 15">
    <name type="scientific">Arcticibacter pallidicorallinus</name>
    <dbReference type="NCBI Taxonomy" id="1259464"/>
    <lineage>
        <taxon>Bacteria</taxon>
        <taxon>Pseudomonadati</taxon>
        <taxon>Bacteroidota</taxon>
        <taxon>Sphingobacteriia</taxon>
        <taxon>Sphingobacteriales</taxon>
        <taxon>Sphingobacteriaceae</taxon>
        <taxon>Arcticibacter</taxon>
    </lineage>
</organism>
<keyword evidence="2" id="KW-0997">Cell inner membrane</keyword>
<dbReference type="AlphaFoldDB" id="A0A2T0U715"/>
<dbReference type="PANTHER" id="PTHR30400">
    <property type="entry name" value="MONOFUNCTIONAL BIOSYNTHETIC PEPTIDOGLYCAN TRANSGLYCOSYLASE"/>
    <property type="match status" value="1"/>
</dbReference>
<evidence type="ECO:0000256" key="1">
    <source>
        <dbReference type="ARBA" id="ARBA00022475"/>
    </source>
</evidence>
<dbReference type="InterPro" id="IPR001264">
    <property type="entry name" value="Glyco_trans_51"/>
</dbReference>
<proteinExistence type="predicted"/>
<feature type="domain" description="Glycosyl transferase family 51" evidence="12">
    <location>
        <begin position="437"/>
        <end position="585"/>
    </location>
</feature>
<dbReference type="GO" id="GO:0008360">
    <property type="term" value="P:regulation of cell shape"/>
    <property type="evidence" value="ECO:0007669"/>
    <property type="project" value="UniProtKB-KW"/>
</dbReference>
<evidence type="ECO:0000256" key="9">
    <source>
        <dbReference type="ARBA" id="ARBA00023136"/>
    </source>
</evidence>
<evidence type="ECO:0000256" key="10">
    <source>
        <dbReference type="ARBA" id="ARBA00023316"/>
    </source>
</evidence>
<dbReference type="GO" id="GO:0071555">
    <property type="term" value="P:cell wall organization"/>
    <property type="evidence" value="ECO:0007669"/>
    <property type="project" value="UniProtKB-KW"/>
</dbReference>
<dbReference type="GO" id="GO:0016020">
    <property type="term" value="C:membrane"/>
    <property type="evidence" value="ECO:0007669"/>
    <property type="project" value="InterPro"/>
</dbReference>
<evidence type="ECO:0000256" key="8">
    <source>
        <dbReference type="ARBA" id="ARBA00022989"/>
    </source>
</evidence>
<keyword evidence="4" id="KW-0808">Transferase</keyword>
<dbReference type="GO" id="GO:0009252">
    <property type="term" value="P:peptidoglycan biosynthetic process"/>
    <property type="evidence" value="ECO:0007669"/>
    <property type="project" value="UniProtKB-KW"/>
</dbReference>
<evidence type="ECO:0000256" key="4">
    <source>
        <dbReference type="ARBA" id="ARBA00022679"/>
    </source>
</evidence>
<dbReference type="Pfam" id="PF00912">
    <property type="entry name" value="Transgly"/>
    <property type="match status" value="1"/>
</dbReference>
<keyword evidence="9 11" id="KW-0472">Membrane</keyword>
<protein>
    <submittedName>
        <fullName evidence="14">Transglycosylase</fullName>
    </submittedName>
</protein>
<dbReference type="Proteomes" id="UP000238034">
    <property type="component" value="Unassembled WGS sequence"/>
</dbReference>
<keyword evidence="5 11" id="KW-0812">Transmembrane</keyword>
<evidence type="ECO:0000256" key="2">
    <source>
        <dbReference type="ARBA" id="ARBA00022519"/>
    </source>
</evidence>
<name>A0A2T0U715_9SPHI</name>
<keyword evidence="10" id="KW-0961">Cell wall biogenesis/degradation</keyword>
<evidence type="ECO:0000313" key="14">
    <source>
        <dbReference type="EMBL" id="PRY53716.1"/>
    </source>
</evidence>
<evidence type="ECO:0000256" key="5">
    <source>
        <dbReference type="ARBA" id="ARBA00022692"/>
    </source>
</evidence>
<dbReference type="RefSeq" id="WP_106292311.1">
    <property type="nucleotide sequence ID" value="NZ_PVTH01000003.1"/>
</dbReference>
<dbReference type="InterPro" id="IPR007844">
    <property type="entry name" value="AsmA"/>
</dbReference>
<reference evidence="14 15" key="1">
    <citation type="submission" date="2018-03" db="EMBL/GenBank/DDBJ databases">
        <title>Genomic Encyclopedia of Type Strains, Phase III (KMG-III): the genomes of soil and plant-associated and newly described type strains.</title>
        <authorList>
            <person name="Whitman W."/>
        </authorList>
    </citation>
    <scope>NUCLEOTIDE SEQUENCE [LARGE SCALE GENOMIC DNA]</scope>
    <source>
        <strain evidence="14 15">CGMCC 1.9313</strain>
    </source>
</reference>
<evidence type="ECO:0000259" key="12">
    <source>
        <dbReference type="Pfam" id="PF00912"/>
    </source>
</evidence>
<keyword evidence="7" id="KW-0573">Peptidoglycan synthesis</keyword>
<feature type="domain" description="AsmA" evidence="13">
    <location>
        <begin position="12"/>
        <end position="229"/>
    </location>
</feature>
<dbReference type="Pfam" id="PF05170">
    <property type="entry name" value="AsmA"/>
    <property type="match status" value="1"/>
</dbReference>
<dbReference type="InterPro" id="IPR011812">
    <property type="entry name" value="Pep_trsgly"/>
</dbReference>
<evidence type="ECO:0000256" key="7">
    <source>
        <dbReference type="ARBA" id="ARBA00022984"/>
    </source>
</evidence>
<keyword evidence="8 11" id="KW-1133">Transmembrane helix</keyword>
<dbReference type="PANTHER" id="PTHR30400:SF0">
    <property type="entry name" value="BIOSYNTHETIC PEPTIDOGLYCAN TRANSGLYCOSYLASE"/>
    <property type="match status" value="1"/>
</dbReference>
<keyword evidence="3" id="KW-0328">Glycosyltransferase</keyword>
<keyword evidence="15" id="KW-1185">Reference proteome</keyword>
<dbReference type="OrthoDB" id="9766909at2"/>
<evidence type="ECO:0000313" key="15">
    <source>
        <dbReference type="Proteomes" id="UP000238034"/>
    </source>
</evidence>
<dbReference type="Gene3D" id="1.10.3810.10">
    <property type="entry name" value="Biosynthetic peptidoglycan transglycosylase-like"/>
    <property type="match status" value="1"/>
</dbReference>
<keyword evidence="1" id="KW-1003">Cell membrane</keyword>
<accession>A0A2T0U715</accession>
<evidence type="ECO:0000259" key="13">
    <source>
        <dbReference type="Pfam" id="PF05170"/>
    </source>
</evidence>
<dbReference type="GO" id="GO:0009274">
    <property type="term" value="C:peptidoglycan-based cell wall"/>
    <property type="evidence" value="ECO:0007669"/>
    <property type="project" value="InterPro"/>
</dbReference>
<keyword evidence="6" id="KW-0133">Cell shape</keyword>
<comment type="caution">
    <text evidence="14">The sequence shown here is derived from an EMBL/GenBank/DDBJ whole genome shotgun (WGS) entry which is preliminary data.</text>
</comment>
<feature type="transmembrane region" description="Helical" evidence="11">
    <location>
        <begin position="14"/>
        <end position="37"/>
    </location>
</feature>
<dbReference type="InterPro" id="IPR023346">
    <property type="entry name" value="Lysozyme-like_dom_sf"/>
</dbReference>
<evidence type="ECO:0000256" key="6">
    <source>
        <dbReference type="ARBA" id="ARBA00022960"/>
    </source>
</evidence>
<sequence>MSGYMRIPTNYKKYLKITGIILLIILVVVAILGSVAYSKRETLLKQMVAKAKDKAKRDYNLNLNINNPRFEGLRTIAFSDISIVPEGRDSLLSVRDLHVGVKLMPLLFGDIKLLGLRVNEADINLIKRDTVRNYDFLFRKKKPTSTEKGKADYAELANNLLNQLLYKIPDEMDVKNFKLTIIRDEEKLNFHTTSAVIESGELKSTILVNGDESVWHVDGNVDADDKKLDIKLYADNKKVELPMLEKKLGGKINFDTVYTQLKNTRKKGDEFHIYGSWAISNLLINHPRIAANDIIVPSGSIDADVLIGKDFLAIDSSSVIHLKNIQANPYIKYTMGKNKSYALKLKTGDMDAQDLFNSFPIGLFESLEGIQVEGKLRYEMAFFLDTRKPDSVQFSSSMNPSGFRIVKWGKTNLAKINAPFVYTPYEYGKPMRDIIVGPQNPDYTPIDEISPNLRNALLTAEDPSFYSHNGFVEMSIKRSIATNFKEKAFKRGGSTISMQLVKNVFLIRQKTLARKIEEMLIVWLIENNRVSSKKRMFEVYLNIIEWGRNVYGIGEAARYYFSKHPSELTIGEGIYLASIVPKPKSSLYYFTHDGGLRTSLRGYFKLIGNLMAQRGYTSRDTNAYGFYGVRVREALRPAAPVIDTLEIDSLFEADDDMVGEDLFRDLFKIQKADTVKSVSERTKEIAKDTSLTRAEKRRLRRDLRRQEKEASN</sequence>
<dbReference type="SUPFAM" id="SSF53955">
    <property type="entry name" value="Lysozyme-like"/>
    <property type="match status" value="1"/>
</dbReference>